<sequence>MSNTFEQLLNKLSRRNIHFSDVPNADAQITIAKGFAQMGNDEKAKSHFAKAVKAYEKVHGTGKVQKALDKISDKSNTKNDNLQDLIRDVSN</sequence>
<reference evidence="2 3" key="1">
    <citation type="submission" date="2019-12" db="EMBL/GenBank/DDBJ databases">
        <title>Whole-genome analyses of novel actinobacteria.</title>
        <authorList>
            <person name="Sahin N."/>
            <person name="Saygin H."/>
        </authorList>
    </citation>
    <scope>NUCLEOTIDE SEQUENCE [LARGE SCALE GENOMIC DNA]</scope>
    <source>
        <strain evidence="2 3">KC615</strain>
    </source>
</reference>
<organism evidence="2 3">
    <name type="scientific">Shimazuella alba</name>
    <dbReference type="NCBI Taxonomy" id="2690964"/>
    <lineage>
        <taxon>Bacteria</taxon>
        <taxon>Bacillati</taxon>
        <taxon>Bacillota</taxon>
        <taxon>Bacilli</taxon>
        <taxon>Bacillales</taxon>
        <taxon>Thermoactinomycetaceae</taxon>
        <taxon>Shimazuella</taxon>
    </lineage>
</organism>
<evidence type="ECO:0000313" key="3">
    <source>
        <dbReference type="Proteomes" id="UP000430692"/>
    </source>
</evidence>
<dbReference type="Proteomes" id="UP000430692">
    <property type="component" value="Unassembled WGS sequence"/>
</dbReference>
<proteinExistence type="predicted"/>
<evidence type="ECO:0000256" key="1">
    <source>
        <dbReference type="SAM" id="MobiDB-lite"/>
    </source>
</evidence>
<dbReference type="AlphaFoldDB" id="A0A6I4W6C7"/>
<keyword evidence="3" id="KW-1185">Reference proteome</keyword>
<accession>A0A6I4W6C7</accession>
<protein>
    <recommendedName>
        <fullName evidence="4">Tetratricopeptide repeat protein</fullName>
    </recommendedName>
</protein>
<feature type="region of interest" description="Disordered" evidence="1">
    <location>
        <begin position="72"/>
        <end position="91"/>
    </location>
</feature>
<gene>
    <name evidence="2" type="ORF">GSM42_19515</name>
</gene>
<dbReference type="RefSeq" id="WP_160803224.1">
    <property type="nucleotide sequence ID" value="NZ_WUUL01000021.1"/>
</dbReference>
<evidence type="ECO:0000313" key="2">
    <source>
        <dbReference type="EMBL" id="MXQ55872.1"/>
    </source>
</evidence>
<evidence type="ECO:0008006" key="4">
    <source>
        <dbReference type="Google" id="ProtNLM"/>
    </source>
</evidence>
<comment type="caution">
    <text evidence="2">The sequence shown here is derived from an EMBL/GenBank/DDBJ whole genome shotgun (WGS) entry which is preliminary data.</text>
</comment>
<dbReference type="EMBL" id="WUUL01000021">
    <property type="protein sequence ID" value="MXQ55872.1"/>
    <property type="molecule type" value="Genomic_DNA"/>
</dbReference>
<name>A0A6I4W6C7_9BACL</name>